<sequence length="118" mass="12509">MISTRWIVLSMAMLICVGAAAAAPLAEFVPTDALFYYGWVGRTAAFDDSLLGQMAQEPLIGEALAAHLGDGVTARPVEDFEPALWALGNNRVLADPAASAAFIFDILDKSGAERVRKA</sequence>
<reference evidence="1" key="1">
    <citation type="journal article" date="2015" name="Nature">
        <title>Complex archaea that bridge the gap between prokaryotes and eukaryotes.</title>
        <authorList>
            <person name="Spang A."/>
            <person name="Saw J.H."/>
            <person name="Jorgensen S.L."/>
            <person name="Zaremba-Niedzwiedzka K."/>
            <person name="Martijn J."/>
            <person name="Lind A.E."/>
            <person name="van Eijk R."/>
            <person name="Schleper C."/>
            <person name="Guy L."/>
            <person name="Ettema T.J."/>
        </authorList>
    </citation>
    <scope>NUCLEOTIDE SEQUENCE</scope>
</reference>
<proteinExistence type="predicted"/>
<evidence type="ECO:0000313" key="1">
    <source>
        <dbReference type="EMBL" id="KKK81172.1"/>
    </source>
</evidence>
<feature type="non-terminal residue" evidence="1">
    <location>
        <position position="118"/>
    </location>
</feature>
<protein>
    <submittedName>
        <fullName evidence="1">Uncharacterized protein</fullName>
    </submittedName>
</protein>
<organism evidence="1">
    <name type="scientific">marine sediment metagenome</name>
    <dbReference type="NCBI Taxonomy" id="412755"/>
    <lineage>
        <taxon>unclassified sequences</taxon>
        <taxon>metagenomes</taxon>
        <taxon>ecological metagenomes</taxon>
    </lineage>
</organism>
<comment type="caution">
    <text evidence="1">The sequence shown here is derived from an EMBL/GenBank/DDBJ whole genome shotgun (WGS) entry which is preliminary data.</text>
</comment>
<accession>A0A0F8YIE0</accession>
<dbReference type="AlphaFoldDB" id="A0A0F8YIE0"/>
<dbReference type="EMBL" id="LAZR01053242">
    <property type="protein sequence ID" value="KKK81172.1"/>
    <property type="molecule type" value="Genomic_DNA"/>
</dbReference>
<gene>
    <name evidence="1" type="ORF">LCGC14_2816140</name>
</gene>
<name>A0A0F8YIE0_9ZZZZ</name>